<proteinExistence type="predicted"/>
<protein>
    <submittedName>
        <fullName evidence="1">Uncharacterized protein</fullName>
    </submittedName>
</protein>
<gene>
    <name evidence="1" type="ORF">L9F63_023856</name>
</gene>
<evidence type="ECO:0000313" key="2">
    <source>
        <dbReference type="Proteomes" id="UP001233999"/>
    </source>
</evidence>
<evidence type="ECO:0000313" key="1">
    <source>
        <dbReference type="EMBL" id="KAJ9580966.1"/>
    </source>
</evidence>
<reference evidence="1" key="1">
    <citation type="journal article" date="2023" name="IScience">
        <title>Live-bearing cockroach genome reveals convergent evolutionary mechanisms linked to viviparity in insects and beyond.</title>
        <authorList>
            <person name="Fouks B."/>
            <person name="Harrison M.C."/>
            <person name="Mikhailova A.A."/>
            <person name="Marchal E."/>
            <person name="English S."/>
            <person name="Carruthers M."/>
            <person name="Jennings E.C."/>
            <person name="Chiamaka E.L."/>
            <person name="Frigard R.A."/>
            <person name="Pippel M."/>
            <person name="Attardo G.M."/>
            <person name="Benoit J.B."/>
            <person name="Bornberg-Bauer E."/>
            <person name="Tobe S.S."/>
        </authorList>
    </citation>
    <scope>NUCLEOTIDE SEQUENCE</scope>
    <source>
        <strain evidence="1">Stay&amp;Tobe</strain>
    </source>
</reference>
<sequence>EWKSFGAPFGTSATPNLHQRVSRVVTCCEVFDAPKSTAHCRTAYRLYTAFECFIT</sequence>
<dbReference type="EMBL" id="JASPKZ010008075">
    <property type="protein sequence ID" value="KAJ9580966.1"/>
    <property type="molecule type" value="Genomic_DNA"/>
</dbReference>
<accession>A0AAD7ZID4</accession>
<keyword evidence="2" id="KW-1185">Reference proteome</keyword>
<feature type="non-terminal residue" evidence="1">
    <location>
        <position position="55"/>
    </location>
</feature>
<reference evidence="1" key="2">
    <citation type="submission" date="2023-05" db="EMBL/GenBank/DDBJ databases">
        <authorList>
            <person name="Fouks B."/>
        </authorList>
    </citation>
    <scope>NUCLEOTIDE SEQUENCE</scope>
    <source>
        <strain evidence="1">Stay&amp;Tobe</strain>
        <tissue evidence="1">Testes</tissue>
    </source>
</reference>
<comment type="caution">
    <text evidence="1">The sequence shown here is derived from an EMBL/GenBank/DDBJ whole genome shotgun (WGS) entry which is preliminary data.</text>
</comment>
<dbReference type="Proteomes" id="UP001233999">
    <property type="component" value="Unassembled WGS sequence"/>
</dbReference>
<name>A0AAD7ZID4_DIPPU</name>
<dbReference type="AlphaFoldDB" id="A0AAD7ZID4"/>
<organism evidence="1 2">
    <name type="scientific">Diploptera punctata</name>
    <name type="common">Pacific beetle cockroach</name>
    <dbReference type="NCBI Taxonomy" id="6984"/>
    <lineage>
        <taxon>Eukaryota</taxon>
        <taxon>Metazoa</taxon>
        <taxon>Ecdysozoa</taxon>
        <taxon>Arthropoda</taxon>
        <taxon>Hexapoda</taxon>
        <taxon>Insecta</taxon>
        <taxon>Pterygota</taxon>
        <taxon>Neoptera</taxon>
        <taxon>Polyneoptera</taxon>
        <taxon>Dictyoptera</taxon>
        <taxon>Blattodea</taxon>
        <taxon>Blaberoidea</taxon>
        <taxon>Blaberidae</taxon>
        <taxon>Diplopterinae</taxon>
        <taxon>Diploptera</taxon>
    </lineage>
</organism>
<feature type="non-terminal residue" evidence="1">
    <location>
        <position position="1"/>
    </location>
</feature>